<feature type="domain" description="SHSP" evidence="4">
    <location>
        <begin position="131"/>
        <end position="245"/>
    </location>
</feature>
<dbReference type="Proteomes" id="UP001597237">
    <property type="component" value="Unassembled WGS sequence"/>
</dbReference>
<gene>
    <name evidence="5" type="ORF">ACFSC0_10365</name>
</gene>
<dbReference type="Pfam" id="PF00011">
    <property type="entry name" value="HSP20"/>
    <property type="match status" value="1"/>
</dbReference>
<reference evidence="6" key="1">
    <citation type="journal article" date="2019" name="Int. J. Syst. Evol. Microbiol.">
        <title>The Global Catalogue of Microorganisms (GCM) 10K type strain sequencing project: providing services to taxonomists for standard genome sequencing and annotation.</title>
        <authorList>
            <consortium name="The Broad Institute Genomics Platform"/>
            <consortium name="The Broad Institute Genome Sequencing Center for Infectious Disease"/>
            <person name="Wu L."/>
            <person name="Ma J."/>
        </authorList>
    </citation>
    <scope>NUCLEOTIDE SEQUENCE [LARGE SCALE GENOMIC DNA]</scope>
    <source>
        <strain evidence="6">DFY28</strain>
    </source>
</reference>
<evidence type="ECO:0000313" key="6">
    <source>
        <dbReference type="Proteomes" id="UP001597237"/>
    </source>
</evidence>
<comment type="similarity">
    <text evidence="1 2">Belongs to the small heat shock protein (HSP20) family.</text>
</comment>
<dbReference type="EMBL" id="JBHUEY010000001">
    <property type="protein sequence ID" value="MFD1783797.1"/>
    <property type="molecule type" value="Genomic_DNA"/>
</dbReference>
<protein>
    <submittedName>
        <fullName evidence="5">Hsp20/alpha crystallin family protein</fullName>
    </submittedName>
</protein>
<name>A0ABW4N0S0_9CAUL</name>
<dbReference type="InterPro" id="IPR008978">
    <property type="entry name" value="HSP20-like_chaperone"/>
</dbReference>
<comment type="caution">
    <text evidence="5">The sequence shown here is derived from an EMBL/GenBank/DDBJ whole genome shotgun (WGS) entry which is preliminary data.</text>
</comment>
<dbReference type="RefSeq" id="WP_377283011.1">
    <property type="nucleotide sequence ID" value="NZ_JBHRSI010000008.1"/>
</dbReference>
<dbReference type="SUPFAM" id="SSF49764">
    <property type="entry name" value="HSP20-like chaperones"/>
    <property type="match status" value="1"/>
</dbReference>
<evidence type="ECO:0000256" key="2">
    <source>
        <dbReference type="RuleBase" id="RU003616"/>
    </source>
</evidence>
<feature type="region of interest" description="Disordered" evidence="3">
    <location>
        <begin position="1"/>
        <end position="76"/>
    </location>
</feature>
<dbReference type="CDD" id="cd06464">
    <property type="entry name" value="ACD_sHsps-like"/>
    <property type="match status" value="1"/>
</dbReference>
<feature type="compositionally biased region" description="Polar residues" evidence="3">
    <location>
        <begin position="64"/>
        <end position="73"/>
    </location>
</feature>
<evidence type="ECO:0000256" key="1">
    <source>
        <dbReference type="PROSITE-ProRule" id="PRU00285"/>
    </source>
</evidence>
<accession>A0ABW4N0S0</accession>
<dbReference type="InterPro" id="IPR002068">
    <property type="entry name" value="A-crystallin/Hsp20_dom"/>
</dbReference>
<evidence type="ECO:0000259" key="4">
    <source>
        <dbReference type="PROSITE" id="PS01031"/>
    </source>
</evidence>
<evidence type="ECO:0000256" key="3">
    <source>
        <dbReference type="SAM" id="MobiDB-lite"/>
    </source>
</evidence>
<keyword evidence="6" id="KW-1185">Reference proteome</keyword>
<proteinExistence type="inferred from homology"/>
<dbReference type="InterPro" id="IPR031107">
    <property type="entry name" value="Small_HSP"/>
</dbReference>
<dbReference type="PROSITE" id="PS01031">
    <property type="entry name" value="SHSP"/>
    <property type="match status" value="1"/>
</dbReference>
<organism evidence="5 6">
    <name type="scientific">Phenylobacterium terrae</name>
    <dbReference type="NCBI Taxonomy" id="2665495"/>
    <lineage>
        <taxon>Bacteria</taxon>
        <taxon>Pseudomonadati</taxon>
        <taxon>Pseudomonadota</taxon>
        <taxon>Alphaproteobacteria</taxon>
        <taxon>Caulobacterales</taxon>
        <taxon>Caulobacteraceae</taxon>
        <taxon>Phenylobacterium</taxon>
    </lineage>
</organism>
<sequence length="245" mass="27260">MADPQVTPASGKTADKGREPPPAAAPPLGEALTAERRTFNEAGRETRETARSGFEAARDAARQGAQTTRQLTEQGRRTGMEIANFWREAFDPLLNAQMEASRYFEQLWRQTTGVGALPALYTARPFAAFSPGVILGLPPADVKETAQDYQLCLELPGMRLEELDIEMVGDMLTVRGQKREEREDARGSYRLSERRFGRFERSFPIPPDAEADRIDAQFKDGVLKVVLPKRASEAAPPTRRIEVRA</sequence>
<dbReference type="PANTHER" id="PTHR11527">
    <property type="entry name" value="HEAT-SHOCK PROTEIN 20 FAMILY MEMBER"/>
    <property type="match status" value="1"/>
</dbReference>
<feature type="compositionally biased region" description="Basic and acidic residues" evidence="3">
    <location>
        <begin position="33"/>
        <end position="61"/>
    </location>
</feature>
<dbReference type="Gene3D" id="2.60.40.790">
    <property type="match status" value="1"/>
</dbReference>
<evidence type="ECO:0000313" key="5">
    <source>
        <dbReference type="EMBL" id="MFD1783797.1"/>
    </source>
</evidence>